<accession>A0ABU5J1I2</accession>
<protein>
    <submittedName>
        <fullName evidence="1">Helix-turn-helix domain-containing protein</fullName>
    </submittedName>
</protein>
<gene>
    <name evidence="1" type="ORF">SM124_16190</name>
</gene>
<keyword evidence="2" id="KW-1185">Reference proteome</keyword>
<dbReference type="InterPro" id="IPR010982">
    <property type="entry name" value="Lambda_DNA-bd_dom_sf"/>
</dbReference>
<evidence type="ECO:0000313" key="1">
    <source>
        <dbReference type="EMBL" id="MDZ5473258.1"/>
    </source>
</evidence>
<organism evidence="1 2">
    <name type="scientific">Robertmurraya mangrovi</name>
    <dbReference type="NCBI Taxonomy" id="3098077"/>
    <lineage>
        <taxon>Bacteria</taxon>
        <taxon>Bacillati</taxon>
        <taxon>Bacillota</taxon>
        <taxon>Bacilli</taxon>
        <taxon>Bacillales</taxon>
        <taxon>Bacillaceae</taxon>
        <taxon>Robertmurraya</taxon>
    </lineage>
</organism>
<reference evidence="1 2" key="1">
    <citation type="submission" date="2023-11" db="EMBL/GenBank/DDBJ databases">
        <title>Bacillus jintuensis, isolated from a mudflat on the Beibu Gulf coast.</title>
        <authorList>
            <person name="Li M."/>
        </authorList>
    </citation>
    <scope>NUCLEOTIDE SEQUENCE [LARGE SCALE GENOMIC DNA]</scope>
    <source>
        <strain evidence="1 2">31A1R</strain>
    </source>
</reference>
<proteinExistence type="predicted"/>
<sequence>MFLQDEMQNVGIATKMVEDKLPRVFETLQKEQLISIYKSLANVQTALSSIYNSTHFTYRDSIEKLSKEEMEQVVSALVLQLIESGSRTDLLSNYIETRLYRTKEFADAMGVTQATISNWIKEGRLIGVEKKAKGSHVMIPETATYFNITNQRFSVKEIMESYNQMLVKRAELPEENSIDEYNRINARFIEKYKGTYFETLGTLEALDDEQERDAAEWEYVLDELGQFNDE</sequence>
<dbReference type="InterPro" id="IPR009061">
    <property type="entry name" value="DNA-bd_dom_put_sf"/>
</dbReference>
<dbReference type="EMBL" id="JAXOFX010000012">
    <property type="protein sequence ID" value="MDZ5473258.1"/>
    <property type="molecule type" value="Genomic_DNA"/>
</dbReference>
<dbReference type="SUPFAM" id="SSF46955">
    <property type="entry name" value="Putative DNA-binding domain"/>
    <property type="match status" value="1"/>
</dbReference>
<evidence type="ECO:0000313" key="2">
    <source>
        <dbReference type="Proteomes" id="UP001290455"/>
    </source>
</evidence>
<comment type="caution">
    <text evidence="1">The sequence shown here is derived from an EMBL/GenBank/DDBJ whole genome shotgun (WGS) entry which is preliminary data.</text>
</comment>
<dbReference type="Gene3D" id="1.10.260.40">
    <property type="entry name" value="lambda repressor-like DNA-binding domains"/>
    <property type="match status" value="1"/>
</dbReference>
<name>A0ABU5J1I2_9BACI</name>
<dbReference type="Proteomes" id="UP001290455">
    <property type="component" value="Unassembled WGS sequence"/>
</dbReference>